<keyword evidence="7" id="KW-0132">Cell division</keyword>
<evidence type="ECO:0000256" key="7">
    <source>
        <dbReference type="ARBA" id="ARBA00022618"/>
    </source>
</evidence>
<evidence type="ECO:0000256" key="1">
    <source>
        <dbReference type="ARBA" id="ARBA00004123"/>
    </source>
</evidence>
<evidence type="ECO:0000313" key="21">
    <source>
        <dbReference type="EMBL" id="KAH0559768.1"/>
    </source>
</evidence>
<evidence type="ECO:0000256" key="14">
    <source>
        <dbReference type="ARBA" id="ARBA00023242"/>
    </source>
</evidence>
<accession>A0A9P8RQA3</accession>
<keyword evidence="13" id="KW-0206">Cytoskeleton</keyword>
<keyword evidence="12 19" id="KW-0175">Coiled coil</keyword>
<keyword evidence="6" id="KW-0963">Cytoplasm</keyword>
<evidence type="ECO:0000256" key="8">
    <source>
        <dbReference type="ARBA" id="ARBA00022701"/>
    </source>
</evidence>
<evidence type="ECO:0000313" key="22">
    <source>
        <dbReference type="Proteomes" id="UP000750711"/>
    </source>
</evidence>
<keyword evidence="16" id="KW-0137">Centromere</keyword>
<dbReference type="Proteomes" id="UP000750711">
    <property type="component" value="Unassembled WGS sequence"/>
</dbReference>
<comment type="subcellular location">
    <subcellularLocation>
        <location evidence="3">Chromosome</location>
        <location evidence="3">Centromere</location>
        <location evidence="3">Kinetochore</location>
    </subcellularLocation>
    <subcellularLocation>
        <location evidence="2">Cytoplasm</location>
        <location evidence="2">Cytoskeleton</location>
        <location evidence="2">Spindle</location>
    </subcellularLocation>
    <subcellularLocation>
        <location evidence="1">Nucleus</location>
    </subcellularLocation>
</comment>
<reference evidence="21" key="1">
    <citation type="submission" date="2021-03" db="EMBL/GenBank/DDBJ databases">
        <title>Comparative genomics and phylogenomic investigation of the class Geoglossomycetes provide insights into ecological specialization and systematics.</title>
        <authorList>
            <person name="Melie T."/>
            <person name="Pirro S."/>
            <person name="Miller A.N."/>
            <person name="Quandt A."/>
        </authorList>
    </citation>
    <scope>NUCLEOTIDE SEQUENCE</scope>
    <source>
        <strain evidence="21">CAQ_001_2017</strain>
    </source>
</reference>
<dbReference type="GO" id="GO:0042729">
    <property type="term" value="C:DASH complex"/>
    <property type="evidence" value="ECO:0007669"/>
    <property type="project" value="InterPro"/>
</dbReference>
<evidence type="ECO:0000256" key="9">
    <source>
        <dbReference type="ARBA" id="ARBA00022776"/>
    </source>
</evidence>
<name>A0A9P8RQA3_9PEZI</name>
<evidence type="ECO:0000256" key="6">
    <source>
        <dbReference type="ARBA" id="ARBA00022490"/>
    </source>
</evidence>
<proteinExistence type="inferred from homology"/>
<keyword evidence="8" id="KW-0493">Microtubule</keyword>
<evidence type="ECO:0000256" key="19">
    <source>
        <dbReference type="SAM" id="Coils"/>
    </source>
</evidence>
<feature type="region of interest" description="Disordered" evidence="20">
    <location>
        <begin position="163"/>
        <end position="257"/>
    </location>
</feature>
<feature type="compositionally biased region" description="Basic and acidic residues" evidence="20">
    <location>
        <begin position="40"/>
        <end position="66"/>
    </location>
</feature>
<evidence type="ECO:0000256" key="10">
    <source>
        <dbReference type="ARBA" id="ARBA00022829"/>
    </source>
</evidence>
<gene>
    <name evidence="21" type="ORF">GP486_003719</name>
</gene>
<evidence type="ECO:0000256" key="4">
    <source>
        <dbReference type="ARBA" id="ARBA00005366"/>
    </source>
</evidence>
<feature type="compositionally biased region" description="Low complexity" evidence="20">
    <location>
        <begin position="247"/>
        <end position="257"/>
    </location>
</feature>
<keyword evidence="5" id="KW-0158">Chromosome</keyword>
<keyword evidence="11" id="KW-0995">Kinetochore</keyword>
<feature type="region of interest" description="Disordered" evidence="20">
    <location>
        <begin position="1"/>
        <end position="66"/>
    </location>
</feature>
<evidence type="ECO:0000256" key="15">
    <source>
        <dbReference type="ARBA" id="ARBA00023306"/>
    </source>
</evidence>
<dbReference type="InterPro" id="IPR013960">
    <property type="entry name" value="DASH_Duo1"/>
</dbReference>
<evidence type="ECO:0000256" key="3">
    <source>
        <dbReference type="ARBA" id="ARBA00004629"/>
    </source>
</evidence>
<feature type="compositionally biased region" description="Basic and acidic residues" evidence="20">
    <location>
        <begin position="175"/>
        <end position="187"/>
    </location>
</feature>
<evidence type="ECO:0000256" key="2">
    <source>
        <dbReference type="ARBA" id="ARBA00004186"/>
    </source>
</evidence>
<dbReference type="PANTHER" id="PTHR28216:SF1">
    <property type="entry name" value="DASH COMPLEX SUBUNIT DUO1"/>
    <property type="match status" value="1"/>
</dbReference>
<evidence type="ECO:0000256" key="5">
    <source>
        <dbReference type="ARBA" id="ARBA00022454"/>
    </source>
</evidence>
<keyword evidence="9" id="KW-0498">Mitosis</keyword>
<feature type="coiled-coil region" evidence="19">
    <location>
        <begin position="80"/>
        <end position="107"/>
    </location>
</feature>
<dbReference type="GO" id="GO:0005874">
    <property type="term" value="C:microtubule"/>
    <property type="evidence" value="ECO:0007669"/>
    <property type="project" value="UniProtKB-KW"/>
</dbReference>
<protein>
    <recommendedName>
        <fullName evidence="17">DASH complex subunit DUO1</fullName>
    </recommendedName>
    <alternativeName>
        <fullName evidence="18">Outer kinetochore protein DUO1</fullName>
    </alternativeName>
</protein>
<evidence type="ECO:0000256" key="11">
    <source>
        <dbReference type="ARBA" id="ARBA00022838"/>
    </source>
</evidence>
<dbReference type="GO" id="GO:0007059">
    <property type="term" value="P:chromosome segregation"/>
    <property type="evidence" value="ECO:0007669"/>
    <property type="project" value="UniProtKB-KW"/>
</dbReference>
<feature type="compositionally biased region" description="Gly residues" evidence="20">
    <location>
        <begin position="204"/>
        <end position="246"/>
    </location>
</feature>
<comment type="similarity">
    <text evidence="4">Belongs to the DASH complex DUO1 family.</text>
</comment>
<dbReference type="GO" id="GO:0051301">
    <property type="term" value="P:cell division"/>
    <property type="evidence" value="ECO:0007669"/>
    <property type="project" value="UniProtKB-KW"/>
</dbReference>
<keyword evidence="14" id="KW-0539">Nucleus</keyword>
<evidence type="ECO:0000256" key="18">
    <source>
        <dbReference type="ARBA" id="ARBA00044358"/>
    </source>
</evidence>
<dbReference type="Pfam" id="PF08651">
    <property type="entry name" value="DASH_Duo1"/>
    <property type="match status" value="1"/>
</dbReference>
<evidence type="ECO:0000256" key="20">
    <source>
        <dbReference type="SAM" id="MobiDB-lite"/>
    </source>
</evidence>
<dbReference type="AlphaFoldDB" id="A0A9P8RQA3"/>
<dbReference type="PANTHER" id="PTHR28216">
    <property type="entry name" value="DASH COMPLEX SUBUNIT DUO1"/>
    <property type="match status" value="1"/>
</dbReference>
<sequence>MATPNLERLDLSDTDTDELFASPPRDDRTPGPAGSFRGKQPRETEEPSRPDDNAQARQQESRYGSDEARVAMLQKELEGVREVNEVIEGVQASLERAKENMETVSRTVMSASTLLNTWIRILSQTEHNQRLILDPSWQGATQDILDVENEAILEQQAAERRELEEQQRKAAAAKRAAEDEQRQRAIEAGKGTRGAVRGARGRVGSRGAGSASGTGYVGVGGQGRARGTARGGSTAGRAGSGIGRGIGSTRARAGGQR</sequence>
<keyword evidence="15" id="KW-0131">Cell cycle</keyword>
<evidence type="ECO:0000256" key="16">
    <source>
        <dbReference type="ARBA" id="ARBA00023328"/>
    </source>
</evidence>
<evidence type="ECO:0000256" key="13">
    <source>
        <dbReference type="ARBA" id="ARBA00023212"/>
    </source>
</evidence>
<dbReference type="EMBL" id="JAGHQM010000526">
    <property type="protein sequence ID" value="KAH0559768.1"/>
    <property type="molecule type" value="Genomic_DNA"/>
</dbReference>
<comment type="caution">
    <text evidence="21">The sequence shown here is derived from an EMBL/GenBank/DDBJ whole genome shotgun (WGS) entry which is preliminary data.</text>
</comment>
<dbReference type="GO" id="GO:0000278">
    <property type="term" value="P:mitotic cell cycle"/>
    <property type="evidence" value="ECO:0007669"/>
    <property type="project" value="InterPro"/>
</dbReference>
<keyword evidence="10" id="KW-0159">Chromosome partition</keyword>
<evidence type="ECO:0000256" key="17">
    <source>
        <dbReference type="ARBA" id="ARBA00044152"/>
    </source>
</evidence>
<evidence type="ECO:0000256" key="12">
    <source>
        <dbReference type="ARBA" id="ARBA00023054"/>
    </source>
</evidence>
<feature type="compositionally biased region" description="Low complexity" evidence="20">
    <location>
        <begin position="188"/>
        <end position="198"/>
    </location>
</feature>
<dbReference type="GO" id="GO:0072686">
    <property type="term" value="C:mitotic spindle"/>
    <property type="evidence" value="ECO:0007669"/>
    <property type="project" value="InterPro"/>
</dbReference>
<organism evidence="21 22">
    <name type="scientific">Trichoglossum hirsutum</name>
    <dbReference type="NCBI Taxonomy" id="265104"/>
    <lineage>
        <taxon>Eukaryota</taxon>
        <taxon>Fungi</taxon>
        <taxon>Dikarya</taxon>
        <taxon>Ascomycota</taxon>
        <taxon>Pezizomycotina</taxon>
        <taxon>Geoglossomycetes</taxon>
        <taxon>Geoglossales</taxon>
        <taxon>Geoglossaceae</taxon>
        <taxon>Trichoglossum</taxon>
    </lineage>
</organism>
<keyword evidence="22" id="KW-1185">Reference proteome</keyword>